<gene>
    <name evidence="1" type="ORF">Cni_G25562</name>
</gene>
<reference evidence="1 2" key="1">
    <citation type="submission" date="2023-10" db="EMBL/GenBank/DDBJ databases">
        <title>Chromosome-scale genome assembly provides insights into flower coloration mechanisms of Canna indica.</title>
        <authorList>
            <person name="Li C."/>
        </authorList>
    </citation>
    <scope>NUCLEOTIDE SEQUENCE [LARGE SCALE GENOMIC DNA]</scope>
    <source>
        <tissue evidence="1">Flower</tissue>
    </source>
</reference>
<accession>A0AAQ3KXW2</accession>
<sequence length="85" mass="9522">MPFSRAATPEKQEVVIDVPDLEDIHPLALRECQVQANVESVAMAVDNAVEGFLLAAKLVHYLMRCFYSTIYRGQADQLITSPEEK</sequence>
<keyword evidence="2" id="KW-1185">Reference proteome</keyword>
<evidence type="ECO:0000313" key="1">
    <source>
        <dbReference type="EMBL" id="WOL16774.1"/>
    </source>
</evidence>
<protein>
    <submittedName>
        <fullName evidence="1">Uncharacterized protein</fullName>
    </submittedName>
</protein>
<name>A0AAQ3KXW2_9LILI</name>
<proteinExistence type="predicted"/>
<dbReference type="AlphaFoldDB" id="A0AAQ3KXW2"/>
<dbReference type="Proteomes" id="UP001327560">
    <property type="component" value="Chromosome 8"/>
</dbReference>
<dbReference type="EMBL" id="CP136897">
    <property type="protein sequence ID" value="WOL16774.1"/>
    <property type="molecule type" value="Genomic_DNA"/>
</dbReference>
<organism evidence="1 2">
    <name type="scientific">Canna indica</name>
    <name type="common">Indian-shot</name>
    <dbReference type="NCBI Taxonomy" id="4628"/>
    <lineage>
        <taxon>Eukaryota</taxon>
        <taxon>Viridiplantae</taxon>
        <taxon>Streptophyta</taxon>
        <taxon>Embryophyta</taxon>
        <taxon>Tracheophyta</taxon>
        <taxon>Spermatophyta</taxon>
        <taxon>Magnoliopsida</taxon>
        <taxon>Liliopsida</taxon>
        <taxon>Zingiberales</taxon>
        <taxon>Cannaceae</taxon>
        <taxon>Canna</taxon>
    </lineage>
</organism>
<evidence type="ECO:0000313" key="2">
    <source>
        <dbReference type="Proteomes" id="UP001327560"/>
    </source>
</evidence>